<organism evidence="9">
    <name type="scientific">Pseudo-nitzschia australis</name>
    <dbReference type="NCBI Taxonomy" id="44445"/>
    <lineage>
        <taxon>Eukaryota</taxon>
        <taxon>Sar</taxon>
        <taxon>Stramenopiles</taxon>
        <taxon>Ochrophyta</taxon>
        <taxon>Bacillariophyta</taxon>
        <taxon>Bacillariophyceae</taxon>
        <taxon>Bacillariophycidae</taxon>
        <taxon>Bacillariales</taxon>
        <taxon>Bacillariaceae</taxon>
        <taxon>Pseudo-nitzschia</taxon>
    </lineage>
</organism>
<evidence type="ECO:0000256" key="2">
    <source>
        <dbReference type="ARBA" id="ARBA00022679"/>
    </source>
</evidence>
<sequence length="928" mass="104131">MSLRSSNRQRAAAFARKQKQYRIESDSDDDDDDDDETEKNESCNLRFGGGVLAILKSNKNVMRKQRKNGNGKSSAGKNRIMTSPPLKRASRDQGEEIADENGMTPPPKSVVMTRSKMRAISPLTALKPNLRPRRSKVVQDAYREENSRTDSFDDSFEDQDEDDETQHQNISHAEDKSVSLHSECSEEEEEEEESYEDSYDEASESSKEFEFGVDDVDEEFIPDEEDEGEGDEDEDEEDEDDESADFIVDDLSEDIFLESVSNDTSTTKRHDSDNDVDVDVDVDDTDNGYEDEDEGDNVLNCDDAGDTEIVIHERDNASTVNGDIDYDGDDTVELGDTPAKAELPRKTLDFSSPEPQMAMILDDDEDVFDDNDVLLATVIASDSVDGSTVVFTFDEDEENDVEDNEPTSIQEEEERPSIKESLSCNRKTKKSVVDYEEVKAQSLSSSANTQSLKLESSKGIKTENNKDYRQEGAVKRGKWALGAKIGVGSFGEVHVGMNTQTGVLMAVKKFRMEGAVMKDIRTEVELMRSFKHVNIVRYLGAQMDKEFLHIFQEWVSGGSVAGLLSKFGSFSIEVIQSYISQTLSGLRYLHDNNIMHRDIKGSNILVNNEGVVKLADFGASKKLKNLAADMMMSLTVRGTPYFMAPEVFEEKYSAKADIWGIGCVAFQMATAKPPWKELGFTNPISLFNHMKKQKGPPLMEHPQKESFSKQQEMSWNLFEQFVCRCFEYESSQRPSAKEIQDDPFFLTSVDGDADDDESTHFRGLFSPGNESKKLFSPKQFSSPAKQLSPARCLTRTKSKGRQDMTLMSPPLPKKNTERIESPFAKCDTPPTQPKVQNSPSPDTQEWPAWAKTELRKQNSCKEKISETKDATRNNLPELMDSLALSEDSRDPNQKTSTERRSSNFGSSTAYSSLIGVNFLESTRSDPST</sequence>
<feature type="compositionally biased region" description="Basic and acidic residues" evidence="7">
    <location>
        <begin position="141"/>
        <end position="151"/>
    </location>
</feature>
<dbReference type="Pfam" id="PF00069">
    <property type="entry name" value="Pkinase"/>
    <property type="match status" value="1"/>
</dbReference>
<feature type="compositionally biased region" description="Acidic residues" evidence="7">
    <location>
        <begin position="394"/>
        <end position="414"/>
    </location>
</feature>
<protein>
    <recommendedName>
        <fullName evidence="8">Protein kinase domain-containing protein</fullName>
    </recommendedName>
</protein>
<evidence type="ECO:0000256" key="4">
    <source>
        <dbReference type="ARBA" id="ARBA00022777"/>
    </source>
</evidence>
<gene>
    <name evidence="9" type="ORF">PAUS00366_LOCUS10257</name>
</gene>
<feature type="binding site" evidence="6">
    <location>
        <position position="518"/>
    </location>
    <ligand>
        <name>ATP</name>
        <dbReference type="ChEBI" id="CHEBI:30616"/>
    </ligand>
</feature>
<feature type="region of interest" description="Disordered" evidence="7">
    <location>
        <begin position="313"/>
        <end position="340"/>
    </location>
</feature>
<dbReference type="CDD" id="cd06606">
    <property type="entry name" value="STKc_MAPKKK"/>
    <property type="match status" value="1"/>
</dbReference>
<evidence type="ECO:0000256" key="3">
    <source>
        <dbReference type="ARBA" id="ARBA00022741"/>
    </source>
</evidence>
<evidence type="ECO:0000256" key="6">
    <source>
        <dbReference type="PROSITE-ProRule" id="PRU10141"/>
    </source>
</evidence>
<feature type="compositionally biased region" description="Acidic residues" evidence="7">
    <location>
        <begin position="324"/>
        <end position="333"/>
    </location>
</feature>
<accession>A0A7S4AJ49</accession>
<dbReference type="Gene3D" id="1.10.510.10">
    <property type="entry name" value="Transferase(Phosphotransferase) domain 1"/>
    <property type="match status" value="1"/>
</dbReference>
<dbReference type="InterPro" id="IPR008271">
    <property type="entry name" value="Ser/Thr_kinase_AS"/>
</dbReference>
<reference evidence="9" key="1">
    <citation type="submission" date="2021-01" db="EMBL/GenBank/DDBJ databases">
        <authorList>
            <person name="Corre E."/>
            <person name="Pelletier E."/>
            <person name="Niang G."/>
            <person name="Scheremetjew M."/>
            <person name="Finn R."/>
            <person name="Kale V."/>
            <person name="Holt S."/>
            <person name="Cochrane G."/>
            <person name="Meng A."/>
            <person name="Brown T."/>
            <person name="Cohen L."/>
        </authorList>
    </citation>
    <scope>NUCLEOTIDE SEQUENCE</scope>
    <source>
        <strain evidence="9">10249 10 AB</strain>
    </source>
</reference>
<dbReference type="SMART" id="SM00220">
    <property type="entry name" value="S_TKc"/>
    <property type="match status" value="1"/>
</dbReference>
<feature type="compositionally biased region" description="Basic and acidic residues" evidence="7">
    <location>
        <begin position="852"/>
        <end position="871"/>
    </location>
</feature>
<evidence type="ECO:0000256" key="5">
    <source>
        <dbReference type="ARBA" id="ARBA00022840"/>
    </source>
</evidence>
<feature type="region of interest" description="Disordered" evidence="7">
    <location>
        <begin position="763"/>
        <end position="908"/>
    </location>
</feature>
<dbReference type="PROSITE" id="PS50011">
    <property type="entry name" value="PROTEIN_KINASE_DOM"/>
    <property type="match status" value="1"/>
</dbReference>
<keyword evidence="2" id="KW-0808">Transferase</keyword>
<keyword evidence="1" id="KW-0723">Serine/threonine-protein kinase</keyword>
<feature type="compositionally biased region" description="Acidic residues" evidence="7">
    <location>
        <begin position="26"/>
        <end position="38"/>
    </location>
</feature>
<evidence type="ECO:0000313" key="9">
    <source>
        <dbReference type="EMBL" id="CAE0717505.1"/>
    </source>
</evidence>
<feature type="compositionally biased region" description="Acidic residues" evidence="7">
    <location>
        <begin position="274"/>
        <end position="296"/>
    </location>
</feature>
<evidence type="ECO:0000256" key="1">
    <source>
        <dbReference type="ARBA" id="ARBA00022527"/>
    </source>
</evidence>
<dbReference type="PROSITE" id="PS00107">
    <property type="entry name" value="PROTEIN_KINASE_ATP"/>
    <property type="match status" value="1"/>
</dbReference>
<evidence type="ECO:0000256" key="7">
    <source>
        <dbReference type="SAM" id="MobiDB-lite"/>
    </source>
</evidence>
<evidence type="ECO:0000259" key="8">
    <source>
        <dbReference type="PROSITE" id="PS50011"/>
    </source>
</evidence>
<feature type="region of interest" description="Disordered" evidence="7">
    <location>
        <begin position="57"/>
        <end position="301"/>
    </location>
</feature>
<feature type="domain" description="Protein kinase" evidence="8">
    <location>
        <begin position="479"/>
        <end position="745"/>
    </location>
</feature>
<feature type="region of interest" description="Disordered" evidence="7">
    <location>
        <begin position="1"/>
        <end position="44"/>
    </location>
</feature>
<dbReference type="PROSITE" id="PS00108">
    <property type="entry name" value="PROTEIN_KINASE_ST"/>
    <property type="match status" value="1"/>
</dbReference>
<feature type="compositionally biased region" description="Polar residues" evidence="7">
    <location>
        <begin position="833"/>
        <end position="843"/>
    </location>
</feature>
<keyword evidence="4" id="KW-0418">Kinase</keyword>
<feature type="compositionally biased region" description="Basic and acidic residues" evidence="7">
    <location>
        <begin position="886"/>
        <end position="901"/>
    </location>
</feature>
<feature type="compositionally biased region" description="Acidic residues" evidence="7">
    <location>
        <begin position="185"/>
        <end position="203"/>
    </location>
</feature>
<keyword evidence="3 6" id="KW-0547">Nucleotide-binding</keyword>
<feature type="compositionally biased region" description="Acidic residues" evidence="7">
    <location>
        <begin position="211"/>
        <end position="256"/>
    </location>
</feature>
<name>A0A7S4AJ49_9STRA</name>
<dbReference type="PANTHER" id="PTHR11584">
    <property type="entry name" value="SERINE/THREONINE PROTEIN KINASE"/>
    <property type="match status" value="1"/>
</dbReference>
<dbReference type="SUPFAM" id="SSF56112">
    <property type="entry name" value="Protein kinase-like (PK-like)"/>
    <property type="match status" value="1"/>
</dbReference>
<dbReference type="GO" id="GO:0004674">
    <property type="term" value="F:protein serine/threonine kinase activity"/>
    <property type="evidence" value="ECO:0007669"/>
    <property type="project" value="UniProtKB-KW"/>
</dbReference>
<dbReference type="PANTHER" id="PTHR11584:SF369">
    <property type="entry name" value="MITOGEN-ACTIVATED PROTEIN KINASE KINASE KINASE 19-RELATED"/>
    <property type="match status" value="1"/>
</dbReference>
<dbReference type="InterPro" id="IPR011009">
    <property type="entry name" value="Kinase-like_dom_sf"/>
</dbReference>
<dbReference type="GO" id="GO:0005524">
    <property type="term" value="F:ATP binding"/>
    <property type="evidence" value="ECO:0007669"/>
    <property type="project" value="UniProtKB-UniRule"/>
</dbReference>
<feature type="region of interest" description="Disordered" evidence="7">
    <location>
        <begin position="394"/>
        <end position="423"/>
    </location>
</feature>
<dbReference type="InterPro" id="IPR017441">
    <property type="entry name" value="Protein_kinase_ATP_BS"/>
</dbReference>
<proteinExistence type="predicted"/>
<dbReference type="InterPro" id="IPR000719">
    <property type="entry name" value="Prot_kinase_dom"/>
</dbReference>
<feature type="compositionally biased region" description="Acidic residues" evidence="7">
    <location>
        <begin position="152"/>
        <end position="164"/>
    </location>
</feature>
<dbReference type="AlphaFoldDB" id="A0A7S4AJ49"/>
<keyword evidence="5 6" id="KW-0067">ATP-binding</keyword>
<dbReference type="EMBL" id="HBIX01013947">
    <property type="protein sequence ID" value="CAE0717505.1"/>
    <property type="molecule type" value="Transcribed_RNA"/>
</dbReference>